<dbReference type="InterPro" id="IPR015943">
    <property type="entry name" value="WD40/YVTN_repeat-like_dom_sf"/>
</dbReference>
<sequence length="763" mass="84070">MKKGLLFLLLLVFQIGFSQQNQNWKGYFSYNQIKALSESTNKIYAAAENALFIKNNLSNDIQTINSVDGLSGQTISALYHSDTFNKTIVGYENGLMIVINEADGSMLNVVDIINKNIPANIKKINHFMEHDGIVYVSCDFGIVQYKLATLEFGDTYFIGPNGAEIKIFQTAVFNGEIYAVTQFIGIRKASLSNPNLNDFAQWVLFDGGFWNGLVNFNNQLIGANLDGNVYKYNGFYFEPIGGLGQIAKEIRSYGDYLTVTATNRMLVFNQTLNQVANIQSAQVTAAPVTFTCGTVINQTIYIGTAENGVLASTITAPTTFDFIMPNGPIKNNMFAINSSSANLWAVYGGYDISYDPYRYIGFSLTELGISKYNENGWLNIPYSDVLEAKALSKITVNPNDETQVYVSSYHSGLLKLENDVPTTLFDHTNSGLESLGTGVNTSVRINGTAFDRQGNLWVTNSKIKNGLKVLRTTGQWQSYDMDDILDNYIPSNLNKIVIDNSGTKWIASSLDGVMAFNENTNIFKKITDGADTGNLPSKDVRAIAIDNRNQVWIGTNKGLRVLPSTSSYNNTDQMRANAIIILEDDLAQELLFEQFITDIAVNGSNEKWISTADSGVFLFSPNGQETIYHFTKDNSPLPSNVVNDVEINAETGEVFFATDKGLVSFQGTSTKPADNLQEVYVYPNPVRPEFVGTVKIAGLISKANIKITDIEGNLVYETTSEGGTVEWDTTAFGKYKVASGVYMIFIAAEDASETAVKKVMIIR</sequence>
<gene>
    <name evidence="4" type="ORF">WMW71_00705</name>
</gene>
<proteinExistence type="predicted"/>
<dbReference type="NCBIfam" id="TIGR04183">
    <property type="entry name" value="Por_Secre_tail"/>
    <property type="match status" value="1"/>
</dbReference>
<feature type="domain" description="PorZ N-terminal beta-propeller" evidence="3">
    <location>
        <begin position="43"/>
        <end position="202"/>
    </location>
</feature>
<evidence type="ECO:0000256" key="1">
    <source>
        <dbReference type="ARBA" id="ARBA00022729"/>
    </source>
</evidence>
<feature type="chain" id="PRO_5047339043" evidence="2">
    <location>
        <begin position="21"/>
        <end position="763"/>
    </location>
</feature>
<accession>A0ABU9DWS4</accession>
<dbReference type="Pfam" id="PF21544">
    <property type="entry name" value="PorZ_N_b_propeller"/>
    <property type="match status" value="1"/>
</dbReference>
<protein>
    <submittedName>
        <fullName evidence="4">Two-component regulator propeller domain-containing protein</fullName>
    </submittedName>
</protein>
<dbReference type="Pfam" id="PF07494">
    <property type="entry name" value="Reg_prop"/>
    <property type="match status" value="1"/>
</dbReference>
<dbReference type="EMBL" id="JBBPCB010000001">
    <property type="protein sequence ID" value="MEK8178844.1"/>
    <property type="molecule type" value="Genomic_DNA"/>
</dbReference>
<evidence type="ECO:0000259" key="3">
    <source>
        <dbReference type="Pfam" id="PF21544"/>
    </source>
</evidence>
<dbReference type="Gene3D" id="2.130.10.10">
    <property type="entry name" value="YVTN repeat-like/Quinoprotein amine dehydrogenase"/>
    <property type="match status" value="2"/>
</dbReference>
<name>A0ABU9DWS4_9FLAO</name>
<organism evidence="4 5">
    <name type="scientific">Flavobacterium buctense</name>
    <dbReference type="NCBI Taxonomy" id="1648146"/>
    <lineage>
        <taxon>Bacteria</taxon>
        <taxon>Pseudomonadati</taxon>
        <taxon>Bacteroidota</taxon>
        <taxon>Flavobacteriia</taxon>
        <taxon>Flavobacteriales</taxon>
        <taxon>Flavobacteriaceae</taxon>
        <taxon>Flavobacterium</taxon>
    </lineage>
</organism>
<feature type="signal peptide" evidence="2">
    <location>
        <begin position="1"/>
        <end position="20"/>
    </location>
</feature>
<dbReference type="RefSeq" id="WP_187658992.1">
    <property type="nucleotide sequence ID" value="NZ_JACTAB010000001.1"/>
</dbReference>
<evidence type="ECO:0000313" key="4">
    <source>
        <dbReference type="EMBL" id="MEK8178844.1"/>
    </source>
</evidence>
<dbReference type="Proteomes" id="UP001491349">
    <property type="component" value="Unassembled WGS sequence"/>
</dbReference>
<reference evidence="4 5" key="1">
    <citation type="submission" date="2024-04" db="EMBL/GenBank/DDBJ databases">
        <title>draft genome sequnece of Flavobacterium buctense JCM 30750.</title>
        <authorList>
            <person name="Kim D.-U."/>
        </authorList>
    </citation>
    <scope>NUCLEOTIDE SEQUENCE [LARGE SCALE GENOMIC DNA]</scope>
    <source>
        <strain evidence="4 5">JCM 30750</strain>
    </source>
</reference>
<evidence type="ECO:0000256" key="2">
    <source>
        <dbReference type="SAM" id="SignalP"/>
    </source>
</evidence>
<keyword evidence="1 2" id="KW-0732">Signal</keyword>
<dbReference type="InterPro" id="IPR026444">
    <property type="entry name" value="Secre_tail"/>
</dbReference>
<evidence type="ECO:0000313" key="5">
    <source>
        <dbReference type="Proteomes" id="UP001491349"/>
    </source>
</evidence>
<dbReference type="SUPFAM" id="SSF101898">
    <property type="entry name" value="NHL repeat"/>
    <property type="match status" value="1"/>
</dbReference>
<comment type="caution">
    <text evidence="4">The sequence shown here is derived from an EMBL/GenBank/DDBJ whole genome shotgun (WGS) entry which is preliminary data.</text>
</comment>
<dbReference type="InterPro" id="IPR048954">
    <property type="entry name" value="PorZ_N"/>
</dbReference>
<keyword evidence="5" id="KW-1185">Reference proteome</keyword>
<dbReference type="InterPro" id="IPR011110">
    <property type="entry name" value="Reg_prop"/>
</dbReference>